<dbReference type="KEGG" id="acr:Acry_0743"/>
<evidence type="ECO:0000256" key="1">
    <source>
        <dbReference type="SAM" id="MobiDB-lite"/>
    </source>
</evidence>
<dbReference type="Proteomes" id="UP000000245">
    <property type="component" value="Chromosome"/>
</dbReference>
<feature type="transmembrane region" description="Helical" evidence="2">
    <location>
        <begin position="21"/>
        <end position="41"/>
    </location>
</feature>
<name>A5FWI1_ACICJ</name>
<dbReference type="EMBL" id="CP000697">
    <property type="protein sequence ID" value="ABQ29963.1"/>
    <property type="molecule type" value="Genomic_DNA"/>
</dbReference>
<keyword evidence="2" id="KW-0472">Membrane</keyword>
<feature type="compositionally biased region" description="Gly residues" evidence="1">
    <location>
        <begin position="699"/>
        <end position="716"/>
    </location>
</feature>
<sequence length="767" mass="79935">MPAARLARLRRRARRVLAIEAVAIAAMLPACVIAVFLIVGLAGFGGWKADLAGLIALAFALRHAIRRYRPPAPEAADRRIERDSRLPHRPLAALGDEPALAGAMPLWDAHRARLDRSLATARVGLPRPDFAAHDPFALRFLLLLGLIAAWIAAGSQAGPRLAASVDFTSPFARPGLGVQAWITPPRWAGTTPRLIGAGTGKVRALAGSTLSVVVTGAGSAAPAARIAGKALDFTNIATGSFRARLRLDHTATLTIGPSWSRIARYRITVIEPTPPRIGFAAPPGPAGDGQHVALAWRGTSRYGLTALGLDMAPVDAPGAVPDHAALPAPPAHAASFAGSARLDLLASPLAGMMVDGTLAAVNRDGQTGTSSPARFQLPAPALHNQVARAIEVLRHDLALGTPGRTVLAARLRALAAAPPGPLTPGTRKALARFAAGFGPATPDYAQAQASLWMLVQRAELGATYKAVQKFDEAAQALRQALKRGLAGHPADRQTIERLISGLDRAMQARQAAHGTPDARAAARRSAIDRLAHRIENELAAGETARARQDLAKLRHMLDRMQNPSARSESQAAQRQQEAARHLASIMRQEARLMDQTAQRATMPRFGNQAAIAESSPSAGLAGRQDALRRQLSSAARAMAGAGLPGQAQLGHGQQAMASAGNALRAGDMRAGLSGERAAIAALQQAQNALATMPGKAAMPGGGPSGLGQHAAGGAGEFGNQNDSTVSIGKAGAHSDARRIQGELIRRDAAPGLPPEAHRYYGRLLGGE</sequence>
<dbReference type="HOGENOM" id="CLU_389125_0_0_5"/>
<dbReference type="STRING" id="349163.Acry_0743"/>
<keyword evidence="2" id="KW-0812">Transmembrane</keyword>
<gene>
    <name evidence="3" type="ordered locus">Acry_0743</name>
</gene>
<evidence type="ECO:0008006" key="5">
    <source>
        <dbReference type="Google" id="ProtNLM"/>
    </source>
</evidence>
<keyword evidence="4" id="KW-1185">Reference proteome</keyword>
<protein>
    <recommendedName>
        <fullName evidence="5">TIGR02302 family protein</fullName>
    </recommendedName>
</protein>
<dbReference type="Pfam" id="PF13779">
    <property type="entry name" value="DUF4175"/>
    <property type="match status" value="1"/>
</dbReference>
<evidence type="ECO:0000256" key="2">
    <source>
        <dbReference type="SAM" id="Phobius"/>
    </source>
</evidence>
<feature type="region of interest" description="Disordered" evidence="1">
    <location>
        <begin position="693"/>
        <end position="724"/>
    </location>
</feature>
<dbReference type="AlphaFoldDB" id="A5FWI1"/>
<dbReference type="RefSeq" id="WP_011941743.1">
    <property type="nucleotide sequence ID" value="NC_009484.1"/>
</dbReference>
<proteinExistence type="predicted"/>
<organism evidence="3 4">
    <name type="scientific">Acidiphilium cryptum (strain JF-5)</name>
    <dbReference type="NCBI Taxonomy" id="349163"/>
    <lineage>
        <taxon>Bacteria</taxon>
        <taxon>Pseudomonadati</taxon>
        <taxon>Pseudomonadota</taxon>
        <taxon>Alphaproteobacteria</taxon>
        <taxon>Acetobacterales</taxon>
        <taxon>Acidocellaceae</taxon>
        <taxon>Acidiphilium</taxon>
    </lineage>
</organism>
<keyword evidence="2" id="KW-1133">Transmembrane helix</keyword>
<evidence type="ECO:0000313" key="4">
    <source>
        <dbReference type="Proteomes" id="UP000000245"/>
    </source>
</evidence>
<evidence type="ECO:0000313" key="3">
    <source>
        <dbReference type="EMBL" id="ABQ29963.1"/>
    </source>
</evidence>
<accession>A5FWI1</accession>
<reference evidence="3 4" key="1">
    <citation type="submission" date="2007-05" db="EMBL/GenBank/DDBJ databases">
        <title>Complete sequence of chromosome of Acidiphilium cryptum JF-5.</title>
        <authorList>
            <consortium name="US DOE Joint Genome Institute"/>
            <person name="Copeland A."/>
            <person name="Lucas S."/>
            <person name="Lapidus A."/>
            <person name="Barry K."/>
            <person name="Detter J.C."/>
            <person name="Glavina del Rio T."/>
            <person name="Hammon N."/>
            <person name="Israni S."/>
            <person name="Dalin E."/>
            <person name="Tice H."/>
            <person name="Pitluck S."/>
            <person name="Sims D."/>
            <person name="Brettin T."/>
            <person name="Bruce D."/>
            <person name="Han C."/>
            <person name="Schmutz J."/>
            <person name="Larimer F."/>
            <person name="Land M."/>
            <person name="Hauser L."/>
            <person name="Kyrpides N."/>
            <person name="Kim E."/>
            <person name="Magnuson T."/>
            <person name="Richardson P."/>
        </authorList>
    </citation>
    <scope>NUCLEOTIDE SEQUENCE [LARGE SCALE GENOMIC DNA]</scope>
    <source>
        <strain evidence="3 4">JF-5</strain>
    </source>
</reference>
<dbReference type="eggNOG" id="COG1511">
    <property type="taxonomic scope" value="Bacteria"/>
</dbReference>
<dbReference type="InterPro" id="IPR012683">
    <property type="entry name" value="CHP02302_TM"/>
</dbReference>